<keyword evidence="2" id="KW-1185">Reference proteome</keyword>
<dbReference type="PATRIC" id="fig|1273125.3.peg.944"/>
<name>R7WQR1_9NOCA</name>
<sequence>MSTIAFPDGAYALRVEPDPSGRLRFEIDGRTVTLSRANAAALGQLIAHEYGGPK</sequence>
<protein>
    <submittedName>
        <fullName evidence="1">Uncharacterized protein</fullName>
    </submittedName>
</protein>
<dbReference type="EMBL" id="APMY01000030">
    <property type="protein sequence ID" value="EOM77662.1"/>
    <property type="molecule type" value="Genomic_DNA"/>
</dbReference>
<reference evidence="1 2" key="1">
    <citation type="journal article" date="2013" name="Genome Announc.">
        <title>Draft Genome Sequence of Rhodococcus rhodnii Strain LMG5362, a Symbiont of Rhodnius prolixus (Hemiptera, Reduviidae, Triatominae), the Principle Vector of Trypanosoma cruzi.</title>
        <authorList>
            <person name="Pachebat J.A."/>
            <person name="van Keulen G."/>
            <person name="Whitten M.M."/>
            <person name="Girdwood S."/>
            <person name="Del Sol R."/>
            <person name="Dyson P.J."/>
            <person name="Facey P.D."/>
        </authorList>
    </citation>
    <scope>NUCLEOTIDE SEQUENCE [LARGE SCALE GENOMIC DNA]</scope>
    <source>
        <strain evidence="1 2">LMG 5362</strain>
    </source>
</reference>
<comment type="caution">
    <text evidence="1">The sequence shown here is derived from an EMBL/GenBank/DDBJ whole genome shotgun (WGS) entry which is preliminary data.</text>
</comment>
<evidence type="ECO:0000313" key="2">
    <source>
        <dbReference type="Proteomes" id="UP000013525"/>
    </source>
</evidence>
<organism evidence="1 2">
    <name type="scientific">Rhodococcus rhodnii LMG 5362</name>
    <dbReference type="NCBI Taxonomy" id="1273125"/>
    <lineage>
        <taxon>Bacteria</taxon>
        <taxon>Bacillati</taxon>
        <taxon>Actinomycetota</taxon>
        <taxon>Actinomycetes</taxon>
        <taxon>Mycobacteriales</taxon>
        <taxon>Nocardiaceae</taxon>
        <taxon>Rhodococcus</taxon>
    </lineage>
</organism>
<proteinExistence type="predicted"/>
<dbReference type="RefSeq" id="WP_010837050.1">
    <property type="nucleotide sequence ID" value="NZ_APMY01000030.1"/>
</dbReference>
<evidence type="ECO:0000313" key="1">
    <source>
        <dbReference type="EMBL" id="EOM77662.1"/>
    </source>
</evidence>
<accession>R7WQR1</accession>
<dbReference type="AlphaFoldDB" id="R7WQR1"/>
<gene>
    <name evidence="1" type="ORF">Rrhod_0981</name>
</gene>
<dbReference type="Proteomes" id="UP000013525">
    <property type="component" value="Unassembled WGS sequence"/>
</dbReference>